<name>A0AAW2ZDH7_9EUKA</name>
<feature type="chain" id="PRO_5043565364" evidence="1">
    <location>
        <begin position="16"/>
        <end position="231"/>
    </location>
</feature>
<dbReference type="Proteomes" id="UP001431209">
    <property type="component" value="Unassembled WGS sequence"/>
</dbReference>
<dbReference type="EMBL" id="JAOPGA020001266">
    <property type="protein sequence ID" value="KAL0486786.1"/>
    <property type="molecule type" value="Genomic_DNA"/>
</dbReference>
<organism evidence="2 3">
    <name type="scientific">Acrasis kona</name>
    <dbReference type="NCBI Taxonomy" id="1008807"/>
    <lineage>
        <taxon>Eukaryota</taxon>
        <taxon>Discoba</taxon>
        <taxon>Heterolobosea</taxon>
        <taxon>Tetramitia</taxon>
        <taxon>Eutetramitia</taxon>
        <taxon>Acrasidae</taxon>
        <taxon>Acrasis</taxon>
    </lineage>
</organism>
<comment type="caution">
    <text evidence="2">The sequence shown here is derived from an EMBL/GenBank/DDBJ whole genome shotgun (WGS) entry which is preliminary data.</text>
</comment>
<dbReference type="AlphaFoldDB" id="A0AAW2ZDH7"/>
<accession>A0AAW2ZDH7</accession>
<keyword evidence="1" id="KW-0732">Signal</keyword>
<protein>
    <submittedName>
        <fullName evidence="2">Uncharacterized protein</fullName>
    </submittedName>
</protein>
<keyword evidence="3" id="KW-1185">Reference proteome</keyword>
<gene>
    <name evidence="2" type="ORF">AKO1_012093</name>
</gene>
<proteinExistence type="predicted"/>
<evidence type="ECO:0000256" key="1">
    <source>
        <dbReference type="SAM" id="SignalP"/>
    </source>
</evidence>
<reference evidence="2 3" key="1">
    <citation type="submission" date="2024-03" db="EMBL/GenBank/DDBJ databases">
        <title>The Acrasis kona genome and developmental transcriptomes reveal deep origins of eukaryotic multicellular pathways.</title>
        <authorList>
            <person name="Sheikh S."/>
            <person name="Fu C.-J."/>
            <person name="Brown M.W."/>
            <person name="Baldauf S.L."/>
        </authorList>
    </citation>
    <scope>NUCLEOTIDE SEQUENCE [LARGE SCALE GENOMIC DNA]</scope>
    <source>
        <strain evidence="2 3">ATCC MYA-3509</strain>
    </source>
</reference>
<evidence type="ECO:0000313" key="2">
    <source>
        <dbReference type="EMBL" id="KAL0486786.1"/>
    </source>
</evidence>
<feature type="signal peptide" evidence="1">
    <location>
        <begin position="1"/>
        <end position="15"/>
    </location>
</feature>
<sequence>MRLLLLLLLVVSVLCGDPGSQNNNANPRYVLGVAHSMTNVNNYAVNDKSLFVYRTRDITQFSKEFKSSTGVGPHCNNLRDSGVRFGYVSSVDRAHRTGMPCQIDCLSIINYDNRNTTLFESSPSAKRYYSYGAHAGIGCFDPSNHNVDDLSTAVDICTLINGHVLKPKFKMLKRRELIQLLSGCHGVSTKATLLSISTPSYQPIWDAMVNSKSTVKSRRKTLEFLHTDLNF</sequence>
<evidence type="ECO:0000313" key="3">
    <source>
        <dbReference type="Proteomes" id="UP001431209"/>
    </source>
</evidence>